<protein>
    <submittedName>
        <fullName evidence="4">FAS-associated death domain protein</fullName>
    </submittedName>
</protein>
<dbReference type="CDD" id="cd08306">
    <property type="entry name" value="Death_FADD"/>
    <property type="match status" value="1"/>
</dbReference>
<keyword evidence="3" id="KW-1185">Reference proteome</keyword>
<dbReference type="Proteomes" id="UP000189705">
    <property type="component" value="Unplaced"/>
</dbReference>
<dbReference type="GO" id="GO:0089720">
    <property type="term" value="F:caspase binding"/>
    <property type="evidence" value="ECO:0007669"/>
    <property type="project" value="TreeGrafter"/>
</dbReference>
<feature type="domain" description="Death" evidence="1">
    <location>
        <begin position="102"/>
        <end position="186"/>
    </location>
</feature>
<dbReference type="GeneID" id="102377608"/>
<dbReference type="SUPFAM" id="SSF47986">
    <property type="entry name" value="DEATH domain"/>
    <property type="match status" value="1"/>
</dbReference>
<dbReference type="RefSeq" id="XP_006014745.1">
    <property type="nucleotide sequence ID" value="XM_006014683.3"/>
</dbReference>
<dbReference type="GO" id="GO:0042981">
    <property type="term" value="P:regulation of apoptotic process"/>
    <property type="evidence" value="ECO:0007669"/>
    <property type="project" value="InterPro"/>
</dbReference>
<dbReference type="OrthoDB" id="100767at2759"/>
<proteinExistence type="predicted"/>
<dbReference type="Pfam" id="PF00531">
    <property type="entry name" value="Death"/>
    <property type="match status" value="1"/>
</dbReference>
<dbReference type="PROSITE" id="PS50017">
    <property type="entry name" value="DEATH_DOMAIN"/>
    <property type="match status" value="1"/>
</dbReference>
<dbReference type="PANTHER" id="PTHR15077:SF10">
    <property type="entry name" value="FAS-ASSOCIATED DEATH DOMAIN PROTEIN"/>
    <property type="match status" value="1"/>
</dbReference>
<dbReference type="PROSITE" id="PS50168">
    <property type="entry name" value="DED"/>
    <property type="match status" value="1"/>
</dbReference>
<dbReference type="InParanoid" id="A0A1U7QZJ2"/>
<dbReference type="InterPro" id="IPR011029">
    <property type="entry name" value="DEATH-like_dom_sf"/>
</dbReference>
<dbReference type="SMART" id="SM00031">
    <property type="entry name" value="DED"/>
    <property type="match status" value="1"/>
</dbReference>
<dbReference type="GO" id="GO:0005123">
    <property type="term" value="F:death receptor binding"/>
    <property type="evidence" value="ECO:0007669"/>
    <property type="project" value="TreeGrafter"/>
</dbReference>
<evidence type="ECO:0000259" key="1">
    <source>
        <dbReference type="PROSITE" id="PS50017"/>
    </source>
</evidence>
<dbReference type="FunCoup" id="A0A1U7QZJ2">
    <property type="interactions" value="201"/>
</dbReference>
<dbReference type="SMART" id="SM00005">
    <property type="entry name" value="DEATH"/>
    <property type="match status" value="1"/>
</dbReference>
<dbReference type="CDD" id="cd08336">
    <property type="entry name" value="DED_FADD"/>
    <property type="match status" value="1"/>
</dbReference>
<dbReference type="InterPro" id="IPR000488">
    <property type="entry name" value="Death_dom"/>
</dbReference>
<reference evidence="4" key="1">
    <citation type="submission" date="2025-08" db="UniProtKB">
        <authorList>
            <consortium name="RefSeq"/>
        </authorList>
    </citation>
    <scope>IDENTIFICATION</scope>
</reference>
<dbReference type="eggNOG" id="ENOG502S2RV">
    <property type="taxonomic scope" value="Eukaryota"/>
</dbReference>
<evidence type="ECO:0000259" key="2">
    <source>
        <dbReference type="PROSITE" id="PS50168"/>
    </source>
</evidence>
<evidence type="ECO:0000313" key="3">
    <source>
        <dbReference type="Proteomes" id="UP000189705"/>
    </source>
</evidence>
<accession>A0A1U7QZJ2</accession>
<dbReference type="FunFam" id="1.10.533.10:FF:000059">
    <property type="entry name" value="Fas-associated via death domain"/>
    <property type="match status" value="1"/>
</dbReference>
<dbReference type="GO" id="GO:0097191">
    <property type="term" value="P:extrinsic apoptotic signaling pathway"/>
    <property type="evidence" value="ECO:0007669"/>
    <property type="project" value="TreeGrafter"/>
</dbReference>
<dbReference type="Gene3D" id="1.10.533.10">
    <property type="entry name" value="Death Domain, Fas"/>
    <property type="match status" value="2"/>
</dbReference>
<dbReference type="InterPro" id="IPR016729">
    <property type="entry name" value="FADD"/>
</dbReference>
<dbReference type="AlphaFoldDB" id="A0A1U7QZJ2"/>
<dbReference type="GO" id="GO:0031265">
    <property type="term" value="C:CD95 death-inducing signaling complex"/>
    <property type="evidence" value="ECO:0007669"/>
    <property type="project" value="TreeGrafter"/>
</dbReference>
<gene>
    <name evidence="4" type="primary">FADD</name>
</gene>
<dbReference type="CTD" id="8772"/>
<dbReference type="PANTHER" id="PTHR15077">
    <property type="entry name" value="FAS-ASSOCIATING DEATH DOMAIN-CONTAINING PROTEIN FADD"/>
    <property type="match status" value="1"/>
</dbReference>
<dbReference type="KEGG" id="asn:102377608"/>
<dbReference type="STRING" id="38654.A0A1U7QZJ2"/>
<organism evidence="3 4">
    <name type="scientific">Alligator sinensis</name>
    <name type="common">Chinese alligator</name>
    <dbReference type="NCBI Taxonomy" id="38654"/>
    <lineage>
        <taxon>Eukaryota</taxon>
        <taxon>Metazoa</taxon>
        <taxon>Chordata</taxon>
        <taxon>Craniata</taxon>
        <taxon>Vertebrata</taxon>
        <taxon>Euteleostomi</taxon>
        <taxon>Archelosauria</taxon>
        <taxon>Archosauria</taxon>
        <taxon>Crocodylia</taxon>
        <taxon>Alligatoridae</taxon>
        <taxon>Alligatorinae</taxon>
        <taxon>Alligator</taxon>
    </lineage>
</organism>
<evidence type="ECO:0000313" key="4">
    <source>
        <dbReference type="RefSeq" id="XP_006014745.1"/>
    </source>
</evidence>
<dbReference type="InterPro" id="IPR001875">
    <property type="entry name" value="DED_dom"/>
</dbReference>
<feature type="domain" description="DED" evidence="2">
    <location>
        <begin position="3"/>
        <end position="81"/>
    </location>
</feature>
<sequence>MDPFLSLLNSISLNLSDGDLSSLKFLCRNKISKRKLESVKTGNDLFAILLEQQEITSDKIDFLQFLIKTLKRDDLAMWLEQFVEEGEGDIVDQPDIKEKRRLNAAFEVICDNVGRDWKMLIRKLGISDAKIDRIMTANPYNLQEQLMQSLREWQKWKGKEAKVADVVKTLRDCKMNLAADKVEKELSKLEI</sequence>
<name>A0A1U7QZJ2_ALLSI</name>
<dbReference type="GO" id="GO:0045089">
    <property type="term" value="P:positive regulation of innate immune response"/>
    <property type="evidence" value="ECO:0007669"/>
    <property type="project" value="TreeGrafter"/>
</dbReference>
<dbReference type="Pfam" id="PF01335">
    <property type="entry name" value="DED"/>
    <property type="match status" value="1"/>
</dbReference>